<dbReference type="Proteomes" id="UP000328092">
    <property type="component" value="Unassembled WGS sequence"/>
</dbReference>
<comment type="caution">
    <text evidence="2">The sequence shown here is derived from an EMBL/GenBank/DDBJ whole genome shotgun (WGS) entry which is preliminary data.</text>
</comment>
<keyword evidence="1" id="KW-0732">Signal</keyword>
<dbReference type="RefSeq" id="WP_139863295.1">
    <property type="nucleotide sequence ID" value="NZ_CAADFC020000028.1"/>
</dbReference>
<dbReference type="AlphaFoldDB" id="A0A508TQG3"/>
<sequence length="72" mass="7048">MTKSIFIAAALIAAAVFATDASAATRNAAASRQAHAQATTGSFAGDCVRAPNVGAYATAPYAAPPCLPGTAH</sequence>
<organism evidence="2 3">
    <name type="scientific">Bradyrhizobium ivorense</name>
    <dbReference type="NCBI Taxonomy" id="2511166"/>
    <lineage>
        <taxon>Bacteria</taxon>
        <taxon>Pseudomonadati</taxon>
        <taxon>Pseudomonadota</taxon>
        <taxon>Alphaproteobacteria</taxon>
        <taxon>Hyphomicrobiales</taxon>
        <taxon>Nitrobacteraceae</taxon>
        <taxon>Bradyrhizobium</taxon>
    </lineage>
</organism>
<feature type="signal peptide" evidence="1">
    <location>
        <begin position="1"/>
        <end position="23"/>
    </location>
</feature>
<name>A0A508TQG3_9BRAD</name>
<evidence type="ECO:0000313" key="2">
    <source>
        <dbReference type="EMBL" id="VIO76795.1"/>
    </source>
</evidence>
<dbReference type="EMBL" id="CAADFC020000028">
    <property type="protein sequence ID" value="VIO76795.1"/>
    <property type="molecule type" value="Genomic_DNA"/>
</dbReference>
<proteinExistence type="predicted"/>
<keyword evidence="3" id="KW-1185">Reference proteome</keyword>
<feature type="chain" id="PRO_5021377108" evidence="1">
    <location>
        <begin position="24"/>
        <end position="72"/>
    </location>
</feature>
<accession>A0A508TQG3</accession>
<gene>
    <name evidence="2" type="ORF">CI1B_66730</name>
</gene>
<evidence type="ECO:0000256" key="1">
    <source>
        <dbReference type="SAM" id="SignalP"/>
    </source>
</evidence>
<evidence type="ECO:0000313" key="3">
    <source>
        <dbReference type="Proteomes" id="UP000328092"/>
    </source>
</evidence>
<protein>
    <submittedName>
        <fullName evidence="2">Uncharacterized protein</fullName>
    </submittedName>
</protein>
<reference evidence="2" key="1">
    <citation type="submission" date="2019-02" db="EMBL/GenBank/DDBJ databases">
        <authorList>
            <person name="Pothier F.J."/>
        </authorList>
    </citation>
    <scope>NUCLEOTIDE SEQUENCE</scope>
    <source>
        <strain evidence="2">CI-1B</strain>
    </source>
</reference>